<organism evidence="2 3">
    <name type="scientific">Mytilus galloprovincialis</name>
    <name type="common">Mediterranean mussel</name>
    <dbReference type="NCBI Taxonomy" id="29158"/>
    <lineage>
        <taxon>Eukaryota</taxon>
        <taxon>Metazoa</taxon>
        <taxon>Spiralia</taxon>
        <taxon>Lophotrochozoa</taxon>
        <taxon>Mollusca</taxon>
        <taxon>Bivalvia</taxon>
        <taxon>Autobranchia</taxon>
        <taxon>Pteriomorphia</taxon>
        <taxon>Mytilida</taxon>
        <taxon>Mytiloidea</taxon>
        <taxon>Mytilidae</taxon>
        <taxon>Mytilinae</taxon>
        <taxon>Mytilus</taxon>
    </lineage>
</organism>
<evidence type="ECO:0000256" key="1">
    <source>
        <dbReference type="SAM" id="Phobius"/>
    </source>
</evidence>
<keyword evidence="1" id="KW-1133">Transmembrane helix</keyword>
<name>A0A8B6GWK5_MYTGA</name>
<dbReference type="Proteomes" id="UP000596742">
    <property type="component" value="Unassembled WGS sequence"/>
</dbReference>
<comment type="caution">
    <text evidence="2">The sequence shown here is derived from an EMBL/GenBank/DDBJ whole genome shotgun (WGS) entry which is preliminary data.</text>
</comment>
<dbReference type="AlphaFoldDB" id="A0A8B6GWK5"/>
<gene>
    <name evidence="2" type="ORF">MGAL_10B054071</name>
</gene>
<evidence type="ECO:0000313" key="3">
    <source>
        <dbReference type="Proteomes" id="UP000596742"/>
    </source>
</evidence>
<reference evidence="2" key="1">
    <citation type="submission" date="2018-11" db="EMBL/GenBank/DDBJ databases">
        <authorList>
            <person name="Alioto T."/>
            <person name="Alioto T."/>
        </authorList>
    </citation>
    <scope>NUCLEOTIDE SEQUENCE</scope>
</reference>
<accession>A0A8B6GWK5</accession>
<feature type="transmembrane region" description="Helical" evidence="1">
    <location>
        <begin position="17"/>
        <end position="38"/>
    </location>
</feature>
<sequence length="93" mass="10681">MNYKGTDTKSNNGNGNVAIYMTCVAVVSILVVVCGLIVKNRKIICRQKYRNNSRATNIKKIKQPTFRLKRNKKVAESLYDDINEKYMMNFDGE</sequence>
<keyword evidence="1" id="KW-0472">Membrane</keyword>
<dbReference type="EMBL" id="UYJE01009154">
    <property type="protein sequence ID" value="VDI70637.1"/>
    <property type="molecule type" value="Genomic_DNA"/>
</dbReference>
<keyword evidence="1" id="KW-0812">Transmembrane</keyword>
<keyword evidence="3" id="KW-1185">Reference proteome</keyword>
<proteinExistence type="predicted"/>
<evidence type="ECO:0000313" key="2">
    <source>
        <dbReference type="EMBL" id="VDI70637.1"/>
    </source>
</evidence>
<protein>
    <submittedName>
        <fullName evidence="2">Uncharacterized protein</fullName>
    </submittedName>
</protein>
<dbReference type="OrthoDB" id="6130531at2759"/>